<comment type="caution">
    <text evidence="9">The sequence shown here is derived from an EMBL/GenBank/DDBJ whole genome shotgun (WGS) entry which is preliminary data.</text>
</comment>
<gene>
    <name evidence="9" type="ORF">EQU50_02655</name>
</gene>
<dbReference type="PANTHER" id="PTHR38035">
    <property type="entry name" value="UPF0070 PROTEIN YFGM"/>
    <property type="match status" value="1"/>
</dbReference>
<dbReference type="AlphaFoldDB" id="A0A4Q7DI89"/>
<evidence type="ECO:0000313" key="9">
    <source>
        <dbReference type="EMBL" id="RZI46503.1"/>
    </source>
</evidence>
<name>A0A4Q7DI89_9PROT</name>
<evidence type="ECO:0000256" key="2">
    <source>
        <dbReference type="ARBA" id="ARBA00004236"/>
    </source>
</evidence>
<evidence type="ECO:0000256" key="7">
    <source>
        <dbReference type="ARBA" id="ARBA00023186"/>
    </source>
</evidence>
<dbReference type="Pfam" id="PF09976">
    <property type="entry name" value="TPR_21"/>
    <property type="match status" value="1"/>
</dbReference>
<dbReference type="GO" id="GO:0044877">
    <property type="term" value="F:protein-containing complex binding"/>
    <property type="evidence" value="ECO:0007669"/>
    <property type="project" value="InterPro"/>
</dbReference>
<keyword evidence="10" id="KW-1185">Reference proteome</keyword>
<evidence type="ECO:0000256" key="6">
    <source>
        <dbReference type="ARBA" id="ARBA00023136"/>
    </source>
</evidence>
<keyword evidence="4" id="KW-0812">Transmembrane</keyword>
<evidence type="ECO:0000256" key="5">
    <source>
        <dbReference type="ARBA" id="ARBA00022989"/>
    </source>
</evidence>
<dbReference type="PANTHER" id="PTHR38035:SF1">
    <property type="entry name" value="ANCILLARY SECYEG TRANSLOCON SUBUNIT"/>
    <property type="match status" value="1"/>
</dbReference>
<dbReference type="GO" id="GO:0005886">
    <property type="term" value="C:plasma membrane"/>
    <property type="evidence" value="ECO:0007669"/>
    <property type="project" value="UniProtKB-SubCell"/>
</dbReference>
<evidence type="ECO:0000256" key="1">
    <source>
        <dbReference type="ARBA" id="ARBA00004167"/>
    </source>
</evidence>
<accession>A0A4Q7DI89</accession>
<dbReference type="RefSeq" id="WP_130153605.1">
    <property type="nucleotide sequence ID" value="NZ_SCFB01000004.1"/>
</dbReference>
<evidence type="ECO:0000256" key="3">
    <source>
        <dbReference type="ARBA" id="ARBA00022475"/>
    </source>
</evidence>
<keyword evidence="5" id="KW-1133">Transmembrane helix</keyword>
<keyword evidence="7" id="KW-0143">Chaperone</keyword>
<dbReference type="Proteomes" id="UP000293550">
    <property type="component" value="Unassembled WGS sequence"/>
</dbReference>
<evidence type="ECO:0000256" key="4">
    <source>
        <dbReference type="ARBA" id="ARBA00022692"/>
    </source>
</evidence>
<sequence>MADKFDEFLEEVEGDIRQEKLENLWKQYGKHVIVVVVGALSLSAGYMVWQNHQHKQNQLMSEKFVGAQNLIAQGSTSQALGVMQDLAKGSHKHYAILARFYESHILGQKDYKAAIETYKAISGDRSVEPHLQTLALIFCASLTLDHLTPETQEAVLDETLKTLEPLTQPDQPWRHMALELMGVSAYKKNDFAKATEIFLKLAQDSDTPESMRGRVQLMTQTLTGLSSSSNYPF</sequence>
<dbReference type="InterPro" id="IPR018704">
    <property type="entry name" value="SecYEG/CpoB_TPR"/>
</dbReference>
<feature type="domain" description="Ancillary SecYEG translocon subunit/Cell division coordinator CpoB TPR" evidence="8">
    <location>
        <begin position="24"/>
        <end position="205"/>
    </location>
</feature>
<reference evidence="9 10" key="1">
    <citation type="submission" date="2018-10" db="EMBL/GenBank/DDBJ databases">
        <title>An updated phylogeny of the Alphaproteobacteria reveals that the parasitic Rickettsiales and Holosporales have independent origins.</title>
        <authorList>
            <person name="Munoz-Gomez S.A."/>
            <person name="Hess S."/>
            <person name="Burger G."/>
            <person name="Lang B.F."/>
            <person name="Susko E."/>
            <person name="Slamovits C.H."/>
            <person name="Roger A.J."/>
        </authorList>
    </citation>
    <scope>NUCLEOTIDE SEQUENCE [LARGE SCALE GENOMIC DNA]</scope>
    <source>
        <strain evidence="9">HOLO01</strain>
    </source>
</reference>
<evidence type="ECO:0000313" key="10">
    <source>
        <dbReference type="Proteomes" id="UP000293550"/>
    </source>
</evidence>
<dbReference type="InterPro" id="IPR026039">
    <property type="entry name" value="YfgM"/>
</dbReference>
<evidence type="ECO:0000259" key="8">
    <source>
        <dbReference type="Pfam" id="PF09976"/>
    </source>
</evidence>
<proteinExistence type="predicted"/>
<dbReference type="OrthoDB" id="7173339at2"/>
<keyword evidence="3" id="KW-1003">Cell membrane</keyword>
<protein>
    <submittedName>
        <fullName evidence="9">Tetratricopeptide repeat protein</fullName>
    </submittedName>
</protein>
<dbReference type="EMBL" id="SCFB01000004">
    <property type="protein sequence ID" value="RZI46503.1"/>
    <property type="molecule type" value="Genomic_DNA"/>
</dbReference>
<keyword evidence="6" id="KW-0472">Membrane</keyword>
<comment type="subcellular location">
    <subcellularLocation>
        <location evidence="2">Cell membrane</location>
    </subcellularLocation>
    <subcellularLocation>
        <location evidence="1">Membrane</location>
        <topology evidence="1">Single-pass membrane protein</topology>
    </subcellularLocation>
</comment>
<organism evidence="9 10">
    <name type="scientific">Candidatus Finniella inopinata</name>
    <dbReference type="NCBI Taxonomy" id="1696036"/>
    <lineage>
        <taxon>Bacteria</taxon>
        <taxon>Pseudomonadati</taxon>
        <taxon>Pseudomonadota</taxon>
        <taxon>Alphaproteobacteria</taxon>
        <taxon>Holosporales</taxon>
        <taxon>Candidatus Paracaedibacteraceae</taxon>
        <taxon>Candidatus Finniella</taxon>
    </lineage>
</organism>